<keyword evidence="1" id="KW-0472">Membrane</keyword>
<dbReference type="AlphaFoldDB" id="A0A2H1X1C5"/>
<reference evidence="2" key="1">
    <citation type="submission" date="2016-07" db="EMBL/GenBank/DDBJ databases">
        <authorList>
            <person name="Bretaudeau A."/>
        </authorList>
    </citation>
    <scope>NUCLEOTIDE SEQUENCE</scope>
    <source>
        <strain evidence="2">Rice</strain>
        <tissue evidence="2">Whole body</tissue>
    </source>
</reference>
<feature type="transmembrane region" description="Helical" evidence="1">
    <location>
        <begin position="64"/>
        <end position="82"/>
    </location>
</feature>
<gene>
    <name evidence="2" type="ORF">SFRICE_037358</name>
</gene>
<sequence>MCCKSVIGVFGVRNLRVIGESGIGEIGEENNGAGTQTSDLCRCAVRRVFKAKLYEHSVTLSIEAAMNIVLPILIITVAFHVVSPAPMDHLHQFELTMLNKLHKPWFSKPQEYPRKGEHPRKGEYPCKGGICKSKGVPDCEECQYQLPLRF</sequence>
<dbReference type="EMBL" id="ODYU01012233">
    <property type="protein sequence ID" value="SOQ58434.1"/>
    <property type="molecule type" value="Genomic_DNA"/>
</dbReference>
<evidence type="ECO:0000256" key="1">
    <source>
        <dbReference type="SAM" id="Phobius"/>
    </source>
</evidence>
<proteinExistence type="predicted"/>
<protein>
    <submittedName>
        <fullName evidence="2">SFRICE_037358</fullName>
    </submittedName>
</protein>
<keyword evidence="1" id="KW-1133">Transmembrane helix</keyword>
<organism evidence="2">
    <name type="scientific">Spodoptera frugiperda</name>
    <name type="common">Fall armyworm</name>
    <dbReference type="NCBI Taxonomy" id="7108"/>
    <lineage>
        <taxon>Eukaryota</taxon>
        <taxon>Metazoa</taxon>
        <taxon>Ecdysozoa</taxon>
        <taxon>Arthropoda</taxon>
        <taxon>Hexapoda</taxon>
        <taxon>Insecta</taxon>
        <taxon>Pterygota</taxon>
        <taxon>Neoptera</taxon>
        <taxon>Endopterygota</taxon>
        <taxon>Lepidoptera</taxon>
        <taxon>Glossata</taxon>
        <taxon>Ditrysia</taxon>
        <taxon>Noctuoidea</taxon>
        <taxon>Noctuidae</taxon>
        <taxon>Amphipyrinae</taxon>
        <taxon>Spodoptera</taxon>
    </lineage>
</organism>
<accession>A0A2H1X1C5</accession>
<name>A0A2H1X1C5_SPOFR</name>
<keyword evidence="1" id="KW-0812">Transmembrane</keyword>
<evidence type="ECO:0000313" key="2">
    <source>
        <dbReference type="EMBL" id="SOQ58434.1"/>
    </source>
</evidence>